<evidence type="ECO:0000313" key="3">
    <source>
        <dbReference type="EnsemblPlants" id="OMERI06G14410.1"/>
    </source>
</evidence>
<feature type="compositionally biased region" description="Low complexity" evidence="1">
    <location>
        <begin position="87"/>
        <end position="106"/>
    </location>
</feature>
<accession>A0A0E0E197</accession>
<keyword evidence="2" id="KW-0812">Transmembrane</keyword>
<evidence type="ECO:0000256" key="2">
    <source>
        <dbReference type="SAM" id="Phobius"/>
    </source>
</evidence>
<dbReference type="eggNOG" id="ENOG502R39X">
    <property type="taxonomic scope" value="Eukaryota"/>
</dbReference>
<name>A0A0E0E197_9ORYZ</name>
<reference evidence="3" key="1">
    <citation type="submission" date="2015-04" db="UniProtKB">
        <authorList>
            <consortium name="EnsemblPlants"/>
        </authorList>
    </citation>
    <scope>IDENTIFICATION</scope>
</reference>
<keyword evidence="2" id="KW-0472">Membrane</keyword>
<dbReference type="Proteomes" id="UP000008021">
    <property type="component" value="Chromosome 6"/>
</dbReference>
<proteinExistence type="predicted"/>
<keyword evidence="2" id="KW-1133">Transmembrane helix</keyword>
<feature type="region of interest" description="Disordered" evidence="1">
    <location>
        <begin position="80"/>
        <end position="107"/>
    </location>
</feature>
<reference evidence="3" key="2">
    <citation type="submission" date="2018-05" db="EMBL/GenBank/DDBJ databases">
        <title>OmerRS3 (Oryza meridionalis Reference Sequence Version 3).</title>
        <authorList>
            <person name="Zhang J."/>
            <person name="Kudrna D."/>
            <person name="Lee S."/>
            <person name="Talag J."/>
            <person name="Welchert J."/>
            <person name="Wing R.A."/>
        </authorList>
    </citation>
    <scope>NUCLEOTIDE SEQUENCE [LARGE SCALE GENOMIC DNA]</scope>
    <source>
        <strain evidence="3">cv. OR44</strain>
    </source>
</reference>
<dbReference type="PANTHER" id="PTHR33086">
    <property type="entry name" value="OS05G0468200 PROTEIN-RELATED"/>
    <property type="match status" value="1"/>
</dbReference>
<keyword evidence="4" id="KW-1185">Reference proteome</keyword>
<dbReference type="PANTHER" id="PTHR33086:SF51">
    <property type="entry name" value="OS06G0307900 PROTEIN"/>
    <property type="match status" value="1"/>
</dbReference>
<evidence type="ECO:0000256" key="1">
    <source>
        <dbReference type="SAM" id="MobiDB-lite"/>
    </source>
</evidence>
<dbReference type="HOGENOM" id="CLU_467271_0_0_1"/>
<dbReference type="EnsemblPlants" id="OMERI06G14410.1">
    <property type="protein sequence ID" value="OMERI06G14410.1"/>
    <property type="gene ID" value="OMERI06G14410"/>
</dbReference>
<feature type="transmembrane region" description="Helical" evidence="2">
    <location>
        <begin position="479"/>
        <end position="497"/>
    </location>
</feature>
<feature type="transmembrane region" description="Helical" evidence="2">
    <location>
        <begin position="591"/>
        <end position="611"/>
    </location>
</feature>
<evidence type="ECO:0008006" key="5">
    <source>
        <dbReference type="Google" id="ProtNLM"/>
    </source>
</evidence>
<dbReference type="AlphaFoldDB" id="A0A0E0E197"/>
<dbReference type="Gramene" id="OMERI06G14410.1">
    <property type="protein sequence ID" value="OMERI06G14410.1"/>
    <property type="gene ID" value="OMERI06G14410"/>
</dbReference>
<feature type="transmembrane region" description="Helical" evidence="2">
    <location>
        <begin position="540"/>
        <end position="560"/>
    </location>
</feature>
<protein>
    <recommendedName>
        <fullName evidence="5">DUF1618 domain-containing protein</fullName>
    </recommendedName>
</protein>
<sequence length="617" mass="68234">MVRQMVYTPVFGGRVRRCHDHEAQSPQSQLALGVVSAAKHIVPPLETEVRTNLCGRIALCSVSTTHSRGLAPFARSVYRRAQKKKNSNPNPSSTPISQSSSSSSPSRHLAGVRRCRWWCGMEEGSSSAAEELARGWVILDRVACVDDEEDPREVALNVAEPPRLSTLTVPAKFHALPSNPDELPYVAAADPFGLLVHTAASPSCGLNLDDDPPGSFAVLREFLPQPHEATGIAERVPERVGGSVPHISNLKNVGFLTSPGTGGKDYVIAELQIEAGAELAKLIVFRSGTPAWAVSRLIRPDMPGRSNLHWGWHNDDVISFDGNLWFVNLWRGLISCNPFIESTTVVVWVLICGLRSMSYWKTNCMAFLGDIWENETYKATGLPNQVPILAGIHPSNPDLPIVRSRSLQPLSWRQVQLWKLPPSLHAGSIELSAQHANDLGNLRLKAAQLRRQEHALKRREKMIEMREESDDSRWDKVQIVILAVLISGLTFLFPFLPWLPYEYLSTIVIAFSIVVGCCCIALPCALFGSNKWQTCCGESVARVGFMLFSLFVLYCLYRMALDPTLEMTGHSAPPAPADPGFAWQLVRTYEIIAVVVTSGQVISWVLVGFWITKYPYP</sequence>
<feature type="transmembrane region" description="Helical" evidence="2">
    <location>
        <begin position="503"/>
        <end position="528"/>
    </location>
</feature>
<organism evidence="3">
    <name type="scientific">Oryza meridionalis</name>
    <dbReference type="NCBI Taxonomy" id="40149"/>
    <lineage>
        <taxon>Eukaryota</taxon>
        <taxon>Viridiplantae</taxon>
        <taxon>Streptophyta</taxon>
        <taxon>Embryophyta</taxon>
        <taxon>Tracheophyta</taxon>
        <taxon>Spermatophyta</taxon>
        <taxon>Magnoliopsida</taxon>
        <taxon>Liliopsida</taxon>
        <taxon>Poales</taxon>
        <taxon>Poaceae</taxon>
        <taxon>BOP clade</taxon>
        <taxon>Oryzoideae</taxon>
        <taxon>Oryzeae</taxon>
        <taxon>Oryzinae</taxon>
        <taxon>Oryza</taxon>
    </lineage>
</organism>
<evidence type="ECO:0000313" key="4">
    <source>
        <dbReference type="Proteomes" id="UP000008021"/>
    </source>
</evidence>